<comment type="caution">
    <text evidence="2">The sequence shown here is derived from an EMBL/GenBank/DDBJ whole genome shotgun (WGS) entry which is preliminary data.</text>
</comment>
<gene>
    <name evidence="2" type="ORF">B6S09_16050</name>
    <name evidence="3" type="ORF">LY04_02965</name>
</gene>
<accession>A0A235CAG9</accession>
<keyword evidence="5" id="KW-1185">Reference proteome</keyword>
<dbReference type="InterPro" id="IPR006674">
    <property type="entry name" value="HD_domain"/>
</dbReference>
<organism evidence="2 4">
    <name type="scientific">Oceanimonas baumannii</name>
    <dbReference type="NCBI Taxonomy" id="129578"/>
    <lineage>
        <taxon>Bacteria</taxon>
        <taxon>Pseudomonadati</taxon>
        <taxon>Pseudomonadota</taxon>
        <taxon>Gammaproteobacteria</taxon>
        <taxon>Aeromonadales</taxon>
        <taxon>Aeromonadaceae</taxon>
        <taxon>Oceanimonas</taxon>
    </lineage>
</organism>
<dbReference type="EMBL" id="NQJF01000015">
    <property type="protein sequence ID" value="OYD21434.1"/>
    <property type="molecule type" value="Genomic_DNA"/>
</dbReference>
<evidence type="ECO:0000313" key="5">
    <source>
        <dbReference type="Proteomes" id="UP000295058"/>
    </source>
</evidence>
<sequence length="273" mass="31277">MSAKLGSYRWSERSHGLLNSSEKRQLMRMLVQTQLHETLQRWLYWLKPAAKRRWVDLNQLKVPDTAWTAEVDDYVNHQQSTVMTLHCLRTWAFGWVLGQAFKLEFDEEVLYSASMMHDLGLTEGCQSQLQTTAFQVVGAREAYDFCQTQRPLSFAEQVYEAISLHLNPWLDRSQHNHEAFLLKTGAHMDVIGAYHFWLTPNELVTIHKRYPRTGFAEDIKTTMHQLPHHSCSHAGMLNKLGFPALVDKNPLNQYNGSGHASHIANSNSSAGSL</sequence>
<dbReference type="EMBL" id="SODO01000014">
    <property type="protein sequence ID" value="TDW56343.1"/>
    <property type="molecule type" value="Genomic_DNA"/>
</dbReference>
<reference evidence="2 4" key="1">
    <citation type="submission" date="2017-08" db="EMBL/GenBank/DDBJ databases">
        <title>Draft Genome Sequence of the Marine Bacterium Oceanimonas baumannii ATCC 700832.</title>
        <authorList>
            <person name="Mcclelland W.D."/>
            <person name="Brennan M.A."/>
            <person name="Trachtenberg A.M."/>
            <person name="Maclea K.S."/>
        </authorList>
    </citation>
    <scope>NUCLEOTIDE SEQUENCE [LARGE SCALE GENOMIC DNA]</scope>
    <source>
        <strain evidence="2 4">ATCC 700832</strain>
    </source>
</reference>
<protein>
    <submittedName>
        <fullName evidence="3">HD domain-containing protein</fullName>
    </submittedName>
</protein>
<evidence type="ECO:0000313" key="4">
    <source>
        <dbReference type="Proteomes" id="UP000243640"/>
    </source>
</evidence>
<dbReference type="PANTHER" id="PTHR35569:SF1">
    <property type="entry name" value="CYANAMIDE HYDRATASE DDI2-RELATED"/>
    <property type="match status" value="1"/>
</dbReference>
<evidence type="ECO:0000313" key="3">
    <source>
        <dbReference type="EMBL" id="TDW56343.1"/>
    </source>
</evidence>
<dbReference type="RefSeq" id="WP_094279505.1">
    <property type="nucleotide sequence ID" value="NZ_NQJF01000015.1"/>
</dbReference>
<name>A0A235CAG9_9GAMM</name>
<dbReference type="Pfam" id="PF01966">
    <property type="entry name" value="HD"/>
    <property type="match status" value="1"/>
</dbReference>
<dbReference type="PANTHER" id="PTHR35569">
    <property type="entry name" value="CYANAMIDE HYDRATASE DDI2-RELATED"/>
    <property type="match status" value="1"/>
</dbReference>
<dbReference type="Proteomes" id="UP000295058">
    <property type="component" value="Unassembled WGS sequence"/>
</dbReference>
<dbReference type="OrthoDB" id="8478129at2"/>
<reference evidence="3 5" key="2">
    <citation type="submission" date="2019-03" db="EMBL/GenBank/DDBJ databases">
        <title>Genomic Encyclopedia of Archaeal and Bacterial Type Strains, Phase II (KMG-II): from individual species to whole genera.</title>
        <authorList>
            <person name="Goeker M."/>
        </authorList>
    </citation>
    <scope>NUCLEOTIDE SEQUENCE [LARGE SCALE GENOMIC DNA]</scope>
    <source>
        <strain evidence="3 5">DSM 15594</strain>
    </source>
</reference>
<proteinExistence type="predicted"/>
<dbReference type="Proteomes" id="UP000243640">
    <property type="component" value="Unassembled WGS sequence"/>
</dbReference>
<dbReference type="Gene3D" id="1.10.3210.10">
    <property type="entry name" value="Hypothetical protein af1432"/>
    <property type="match status" value="1"/>
</dbReference>
<dbReference type="AlphaFoldDB" id="A0A235CAG9"/>
<dbReference type="SUPFAM" id="SSF109604">
    <property type="entry name" value="HD-domain/PDEase-like"/>
    <property type="match status" value="1"/>
</dbReference>
<evidence type="ECO:0000313" key="2">
    <source>
        <dbReference type="EMBL" id="OYD21434.1"/>
    </source>
</evidence>
<feature type="domain" description="HD" evidence="1">
    <location>
        <begin position="86"/>
        <end position="179"/>
    </location>
</feature>
<evidence type="ECO:0000259" key="1">
    <source>
        <dbReference type="Pfam" id="PF01966"/>
    </source>
</evidence>